<sequence>MLAFFTILVFCLCVIEAAPVSLLQKSRQFIPPLPGYIPVYIRLGNTPLEEINLDLADAFRNYAVKQARLNNFRSLSENCYKLTMILKITVPFLCVILSAYSQENAANSVSTLLQECYNNTETLNREVRLPSSINVLIALLRKIESGPYRQNDRELAIELIHRFRQDGIMKVPSNSNSPYVIPFSPLGIQADKNKILLRKLIPGTAENFPTSTLSLIERCSIHFMISNSFDFQVRGDESSVCNALGRFQRRVRRKARYNDDIEIFEPVNSKFRKGNLEEVEERDPNKDVDVDIQKPDLTKKNFNVDFSQCPLENGAVYTRWGAVQAGSVIAGIASGREPQIIQEDKYNVDSRFAVTLAGDLSEVNLHQGTKGEKTFVVGAKGGWNGTQVPRWYFVERSANLEMTDAEIRGSLDGLIFAKNMETWKNKARSIKISQVLDMYYSTRGVFSKKYRACNRLSIYYEVAPQDQLVEQTIGFSFLLDKEAKLFGTIEPQGIQTNGKLAVDQLNNYISSLQDLRCEVDSDTTERTNVDLLIVLDTDSDYNVVQRALAHLLDNVDVNPYESNYTIINAKTGEIMVNSSNTIIDFYTIYNKTLHTNTPRGIDITQALNAVEQMFKTKIDNEVNDKTVRGKSTIVLLIPYNVLSTTDKTTANTKKELLKKYLPDLKLLVLGRNAKDAYSDVVFDAANDAFDLTTSVDGTSITQSVNPVIDRIKQIHRRIINPKCGSSLHYEGEPVVETFDQFLEPNSVVYYRVSPNYLFGDAEKVFKFQGYGYGNIVVCSSRQIQRPNQNSTTGDVKCESISGNNLVTFSFNNPCKDYDTISSCPPLYFSVTSTVAGEESTNIRCTESGCRFPDSIFYQLEADGISSSVPKHLLPCYKKSYRNELLKPPLNLQLLIELIRKFELREKDALNIRMFTTSLLHSVRYDGIMVTPGIAETDILIPVRAVGQQFYKYKLLVEYMISGRPQLTLDGYDSIKELCLLHEILSNTVEVRTRENKIHFPESENTSCQSKKCYVEGGVITTKWGVISPSHIIAGVAAALQEISIDMQEVVAIIQEKEKEFSEAQNYSEYTGRIDNIWIATIAGDLGEVVVQQAFNNPQFGKPGIWDNAMLPRLYYLEDEHHDMTSAEFLGAIDGAIFASQVKDWLSILSLTRLSQLLDMYYSTRGIAYDTSYRACERRSNFHNLAKNNNWTEQTFQAANLLIEVGATSKVYTSSLLDYSNVVTERFNEEADLRTMEFTDCNKKSYSVQPLEIMAMFDESWTDYDTQIFVGTFAEAINLGMYGSAMGIINYNSGTLLTNVTDSIVQLYDDIGQAKNKWQTPLRLSKGLEAVINYLQRRTWTTCKAISRIPRATILLVLSNKAILGEDDMHLSKEILYAIKETYPETFVIYVTSPNNADSYLELVKGYVNDAVIKTSDRQHLIPQIMEKLIKIPNRIIDFYCNNSKTTVEDYVTPGETNIYEIHSEYLRRVDFIVKFKGYDYGEASICVYDSKTPYNKECKGVGGTDEVNFIPRNYCSDKYSCKVQFSVTATKSNFKCAEFDCRFPDQVRIEITTTWTKRSGSTTIRYSIHGVVVVLLGICLSFHEY</sequence>
<comment type="caution">
    <text evidence="2">The sequence shown here is derived from an EMBL/GenBank/DDBJ whole genome shotgun (WGS) entry which is preliminary data.</text>
</comment>
<evidence type="ECO:0000256" key="1">
    <source>
        <dbReference type="SAM" id="SignalP"/>
    </source>
</evidence>
<proteinExistence type="predicted"/>
<accession>A0AAN7PP55</accession>
<feature type="chain" id="PRO_5042984617" evidence="1">
    <location>
        <begin position="18"/>
        <end position="1585"/>
    </location>
</feature>
<protein>
    <submittedName>
        <fullName evidence="2">Uncharacterized protein</fullName>
    </submittedName>
</protein>
<gene>
    <name evidence="2" type="ORF">RN001_016396</name>
</gene>
<reference evidence="3" key="1">
    <citation type="submission" date="2023-01" db="EMBL/GenBank/DDBJ databases">
        <title>Key to firefly adult light organ development and bioluminescence: homeobox transcription factors regulate luciferase expression and transportation to peroxisome.</title>
        <authorList>
            <person name="Fu X."/>
        </authorList>
    </citation>
    <scope>NUCLEOTIDE SEQUENCE [LARGE SCALE GENOMIC DNA]</scope>
</reference>
<name>A0AAN7PP55_9COLE</name>
<feature type="signal peptide" evidence="1">
    <location>
        <begin position="1"/>
        <end position="17"/>
    </location>
</feature>
<dbReference type="EMBL" id="JARPUR010000008">
    <property type="protein sequence ID" value="KAK4872272.1"/>
    <property type="molecule type" value="Genomic_DNA"/>
</dbReference>
<keyword evidence="3" id="KW-1185">Reference proteome</keyword>
<dbReference type="Proteomes" id="UP001353858">
    <property type="component" value="Unassembled WGS sequence"/>
</dbReference>
<keyword evidence="1" id="KW-0732">Signal</keyword>
<evidence type="ECO:0000313" key="3">
    <source>
        <dbReference type="Proteomes" id="UP001353858"/>
    </source>
</evidence>
<evidence type="ECO:0000313" key="2">
    <source>
        <dbReference type="EMBL" id="KAK4872272.1"/>
    </source>
</evidence>
<organism evidence="2 3">
    <name type="scientific">Aquatica leii</name>
    <dbReference type="NCBI Taxonomy" id="1421715"/>
    <lineage>
        <taxon>Eukaryota</taxon>
        <taxon>Metazoa</taxon>
        <taxon>Ecdysozoa</taxon>
        <taxon>Arthropoda</taxon>
        <taxon>Hexapoda</taxon>
        <taxon>Insecta</taxon>
        <taxon>Pterygota</taxon>
        <taxon>Neoptera</taxon>
        <taxon>Endopterygota</taxon>
        <taxon>Coleoptera</taxon>
        <taxon>Polyphaga</taxon>
        <taxon>Elateriformia</taxon>
        <taxon>Elateroidea</taxon>
        <taxon>Lampyridae</taxon>
        <taxon>Luciolinae</taxon>
        <taxon>Aquatica</taxon>
    </lineage>
</organism>